<dbReference type="Proteomes" id="UP000618460">
    <property type="component" value="Unassembled WGS sequence"/>
</dbReference>
<proteinExistence type="predicted"/>
<evidence type="ECO:0000313" key="1">
    <source>
        <dbReference type="EMBL" id="GGM33149.1"/>
    </source>
</evidence>
<reference evidence="1" key="1">
    <citation type="journal article" date="2014" name="Int. J. Syst. Evol. Microbiol.">
        <title>Complete genome sequence of Corynebacterium casei LMG S-19264T (=DSM 44701T), isolated from a smear-ripened cheese.</title>
        <authorList>
            <consortium name="US DOE Joint Genome Institute (JGI-PGF)"/>
            <person name="Walter F."/>
            <person name="Albersmeier A."/>
            <person name="Kalinowski J."/>
            <person name="Ruckert C."/>
        </authorList>
    </citation>
    <scope>NUCLEOTIDE SEQUENCE</scope>
    <source>
        <strain evidence="1">CGMCC 1.6333</strain>
    </source>
</reference>
<reference evidence="1" key="2">
    <citation type="submission" date="2020-09" db="EMBL/GenBank/DDBJ databases">
        <authorList>
            <person name="Sun Q."/>
            <person name="Zhou Y."/>
        </authorList>
    </citation>
    <scope>NUCLEOTIDE SEQUENCE</scope>
    <source>
        <strain evidence="1">CGMCC 1.6333</strain>
    </source>
</reference>
<accession>A0A917TQA8</accession>
<dbReference type="EMBL" id="BMLG01000009">
    <property type="protein sequence ID" value="GGM33149.1"/>
    <property type="molecule type" value="Genomic_DNA"/>
</dbReference>
<organism evidence="1 2">
    <name type="scientific">Paraliobacillus quinghaiensis</name>
    <dbReference type="NCBI Taxonomy" id="470815"/>
    <lineage>
        <taxon>Bacteria</taxon>
        <taxon>Bacillati</taxon>
        <taxon>Bacillota</taxon>
        <taxon>Bacilli</taxon>
        <taxon>Bacillales</taxon>
        <taxon>Bacillaceae</taxon>
        <taxon>Paraliobacillus</taxon>
    </lineage>
</organism>
<protein>
    <submittedName>
        <fullName evidence="1">Uncharacterized protein</fullName>
    </submittedName>
</protein>
<keyword evidence="2" id="KW-1185">Reference proteome</keyword>
<gene>
    <name evidence="1" type="ORF">GCM10011351_18990</name>
</gene>
<comment type="caution">
    <text evidence="1">The sequence shown here is derived from an EMBL/GenBank/DDBJ whole genome shotgun (WGS) entry which is preliminary data.</text>
</comment>
<name>A0A917TQA8_9BACI</name>
<sequence>MMLVRIICHKKDYVKLFLENLNFLKNVYLKTACLVTKIYRMRSKVVILLATSSNGFGGASNRSPTASAKLVKAVPAEREPISFE</sequence>
<evidence type="ECO:0000313" key="2">
    <source>
        <dbReference type="Proteomes" id="UP000618460"/>
    </source>
</evidence>
<dbReference type="AlphaFoldDB" id="A0A917TQA8"/>